<keyword evidence="1" id="KW-0472">Membrane</keyword>
<dbReference type="GO" id="GO:0016020">
    <property type="term" value="C:membrane"/>
    <property type="evidence" value="ECO:0007669"/>
    <property type="project" value="InterPro"/>
</dbReference>
<name>A0A5C6M3J1_9PLAN</name>
<organism evidence="2 3">
    <name type="scientific">Planctomyces bekefii</name>
    <dbReference type="NCBI Taxonomy" id="1653850"/>
    <lineage>
        <taxon>Bacteria</taxon>
        <taxon>Pseudomonadati</taxon>
        <taxon>Planctomycetota</taxon>
        <taxon>Planctomycetia</taxon>
        <taxon>Planctomycetales</taxon>
        <taxon>Planctomycetaceae</taxon>
        <taxon>Planctomyces</taxon>
    </lineage>
</organism>
<keyword evidence="1" id="KW-0812">Transmembrane</keyword>
<evidence type="ECO:0008006" key="4">
    <source>
        <dbReference type="Google" id="ProtNLM"/>
    </source>
</evidence>
<feature type="transmembrane region" description="Helical" evidence="1">
    <location>
        <begin position="12"/>
        <end position="36"/>
    </location>
</feature>
<protein>
    <recommendedName>
        <fullName evidence="4">TerC family protein</fullName>
    </recommendedName>
</protein>
<dbReference type="EMBL" id="SRHE01000578">
    <property type="protein sequence ID" value="TWW08622.1"/>
    <property type="molecule type" value="Genomic_DNA"/>
</dbReference>
<dbReference type="Pfam" id="PF03741">
    <property type="entry name" value="TerC"/>
    <property type="match status" value="1"/>
</dbReference>
<evidence type="ECO:0000313" key="3">
    <source>
        <dbReference type="Proteomes" id="UP000321083"/>
    </source>
</evidence>
<dbReference type="AlphaFoldDB" id="A0A5C6M3J1"/>
<feature type="transmembrane region" description="Helical" evidence="1">
    <location>
        <begin position="48"/>
        <end position="68"/>
    </location>
</feature>
<evidence type="ECO:0000313" key="2">
    <source>
        <dbReference type="EMBL" id="TWW08622.1"/>
    </source>
</evidence>
<comment type="caution">
    <text evidence="2">The sequence shown here is derived from an EMBL/GenBank/DDBJ whole genome shotgun (WGS) entry which is preliminary data.</text>
</comment>
<accession>A0A5C6M3J1</accession>
<evidence type="ECO:0000256" key="1">
    <source>
        <dbReference type="SAM" id="Phobius"/>
    </source>
</evidence>
<reference evidence="2 3" key="1">
    <citation type="submission" date="2019-08" db="EMBL/GenBank/DDBJ databases">
        <title>100 year-old enigma solved: identification of Planctomyces bekefii, the type genus and species of the phylum Planctomycetes.</title>
        <authorList>
            <person name="Svetlana D.N."/>
            <person name="Overmann J."/>
        </authorList>
    </citation>
    <scope>NUCLEOTIDE SEQUENCE [LARGE SCALE GENOMIC DNA]</scope>
    <source>
        <strain evidence="2">Phe10_nw2017</strain>
    </source>
</reference>
<proteinExistence type="predicted"/>
<dbReference type="InterPro" id="IPR005496">
    <property type="entry name" value="Integral_membrane_TerC"/>
</dbReference>
<gene>
    <name evidence="2" type="ORF">E3A20_22510</name>
</gene>
<sequence>MGEILTGQGMAALLTLTSLELVLGIDNVIFIAILCGRLPERDRDRARRLGLGLAVVSRILLVLAIGWVMGLKEPLFRLIGREVTGKDLILILGGVFLIFTGEGQLSTKYVQSLFRPRA</sequence>
<keyword evidence="1" id="KW-1133">Transmembrane helix</keyword>
<reference evidence="2 3" key="2">
    <citation type="submission" date="2019-08" db="EMBL/GenBank/DDBJ databases">
        <authorList>
            <person name="Henke P."/>
        </authorList>
    </citation>
    <scope>NUCLEOTIDE SEQUENCE [LARGE SCALE GENOMIC DNA]</scope>
    <source>
        <strain evidence="2">Phe10_nw2017</strain>
    </source>
</reference>
<dbReference type="Proteomes" id="UP000321083">
    <property type="component" value="Unassembled WGS sequence"/>
</dbReference>
<keyword evidence="3" id="KW-1185">Reference proteome</keyword>